<keyword evidence="3" id="KW-1185">Reference proteome</keyword>
<protein>
    <submittedName>
        <fullName evidence="2">Uncharacterized protein</fullName>
    </submittedName>
</protein>
<reference evidence="2" key="1">
    <citation type="submission" date="2020-05" db="EMBL/GenBank/DDBJ databases">
        <title>WGS assembly of Panicum virgatum.</title>
        <authorList>
            <person name="Lovell J.T."/>
            <person name="Jenkins J."/>
            <person name="Shu S."/>
            <person name="Juenger T.E."/>
            <person name="Schmutz J."/>
        </authorList>
    </citation>
    <scope>NUCLEOTIDE SEQUENCE</scope>
    <source>
        <strain evidence="2">AP13</strain>
    </source>
</reference>
<dbReference type="AlphaFoldDB" id="A0A8T0S431"/>
<proteinExistence type="predicted"/>
<feature type="region of interest" description="Disordered" evidence="1">
    <location>
        <begin position="48"/>
        <end position="107"/>
    </location>
</feature>
<evidence type="ECO:0000313" key="3">
    <source>
        <dbReference type="Proteomes" id="UP000823388"/>
    </source>
</evidence>
<sequence>MWHAMWRHGGEHLQKKTDIILSSSFCSFLSLSLAASPLAPCRHAMAVGRAPRGSSPPRHPPSPSLVSHPAREEGAPGGRARRGNGWRQGSQPAREEGAPGGGSARPLEEGKAGIAVVVVLRAVRGGRVTVPRARRRVACLPPSRGPVAAPPPAPPGELHSHGARLAMAAAHRRRRVPPCGASAAQSRRHPEGPSPRRPYSARRAPRSRRAPSHGVRRRRWVSPCTAPREEGSACAARSRAVDPPWPLSSRALEPSRVASPPLNHAGPAARPRHRRFAPPRGGGAAGSGGAAAASSGG</sequence>
<evidence type="ECO:0000256" key="1">
    <source>
        <dbReference type="SAM" id="MobiDB-lite"/>
    </source>
</evidence>
<dbReference type="EMBL" id="CM029046">
    <property type="protein sequence ID" value="KAG2591299.1"/>
    <property type="molecule type" value="Genomic_DNA"/>
</dbReference>
<feature type="compositionally biased region" description="Basic residues" evidence="1">
    <location>
        <begin position="199"/>
        <end position="220"/>
    </location>
</feature>
<comment type="caution">
    <text evidence="2">The sequence shown here is derived from an EMBL/GenBank/DDBJ whole genome shotgun (WGS) entry which is preliminary data.</text>
</comment>
<dbReference type="Proteomes" id="UP000823388">
    <property type="component" value="Chromosome 5N"/>
</dbReference>
<organism evidence="2 3">
    <name type="scientific">Panicum virgatum</name>
    <name type="common">Blackwell switchgrass</name>
    <dbReference type="NCBI Taxonomy" id="38727"/>
    <lineage>
        <taxon>Eukaryota</taxon>
        <taxon>Viridiplantae</taxon>
        <taxon>Streptophyta</taxon>
        <taxon>Embryophyta</taxon>
        <taxon>Tracheophyta</taxon>
        <taxon>Spermatophyta</taxon>
        <taxon>Magnoliopsida</taxon>
        <taxon>Liliopsida</taxon>
        <taxon>Poales</taxon>
        <taxon>Poaceae</taxon>
        <taxon>PACMAD clade</taxon>
        <taxon>Panicoideae</taxon>
        <taxon>Panicodae</taxon>
        <taxon>Paniceae</taxon>
        <taxon>Panicinae</taxon>
        <taxon>Panicum</taxon>
        <taxon>Panicum sect. Hiantes</taxon>
    </lineage>
</organism>
<feature type="compositionally biased region" description="Gly residues" evidence="1">
    <location>
        <begin position="280"/>
        <end position="297"/>
    </location>
</feature>
<feature type="region of interest" description="Disordered" evidence="1">
    <location>
        <begin position="140"/>
        <end position="297"/>
    </location>
</feature>
<accession>A0A8T0S431</accession>
<evidence type="ECO:0000313" key="2">
    <source>
        <dbReference type="EMBL" id="KAG2591299.1"/>
    </source>
</evidence>
<name>A0A8T0S431_PANVG</name>
<gene>
    <name evidence="2" type="ORF">PVAP13_5NG472300</name>
</gene>